<evidence type="ECO:0000313" key="4">
    <source>
        <dbReference type="Proteomes" id="UP001169764"/>
    </source>
</evidence>
<dbReference type="RefSeq" id="WP_303540639.1">
    <property type="nucleotide sequence ID" value="NZ_JAUOTP010000002.1"/>
</dbReference>
<name>A0ABT8Y6E4_9SPHN</name>
<reference evidence="3" key="1">
    <citation type="submission" date="2023-07" db="EMBL/GenBank/DDBJ databases">
        <authorList>
            <person name="Kim M."/>
        </authorList>
    </citation>
    <scope>NUCLEOTIDE SEQUENCE</scope>
    <source>
        <strain evidence="3">BIUV-7</strain>
    </source>
</reference>
<feature type="compositionally biased region" description="Basic and acidic residues" evidence="1">
    <location>
        <begin position="115"/>
        <end position="125"/>
    </location>
</feature>
<keyword evidence="2" id="KW-0732">Signal</keyword>
<evidence type="ECO:0000256" key="2">
    <source>
        <dbReference type="SAM" id="SignalP"/>
    </source>
</evidence>
<feature type="compositionally biased region" description="Basic and acidic residues" evidence="1">
    <location>
        <begin position="166"/>
        <end position="180"/>
    </location>
</feature>
<evidence type="ECO:0000256" key="1">
    <source>
        <dbReference type="SAM" id="MobiDB-lite"/>
    </source>
</evidence>
<feature type="signal peptide" evidence="2">
    <location>
        <begin position="1"/>
        <end position="25"/>
    </location>
</feature>
<dbReference type="Proteomes" id="UP001169764">
    <property type="component" value="Unassembled WGS sequence"/>
</dbReference>
<feature type="region of interest" description="Disordered" evidence="1">
    <location>
        <begin position="106"/>
        <end position="132"/>
    </location>
</feature>
<dbReference type="EMBL" id="JAUOTP010000002">
    <property type="protein sequence ID" value="MDO6413888.1"/>
    <property type="molecule type" value="Genomic_DNA"/>
</dbReference>
<gene>
    <name evidence="3" type="ORF">Q4F19_05800</name>
</gene>
<feature type="chain" id="PRO_5045290465" evidence="2">
    <location>
        <begin position="26"/>
        <end position="187"/>
    </location>
</feature>
<sequence length="187" mass="19468">MMPRLEEMRAVALAIALTLAGPALAAVAGPPVPAIPRQTPAEQAIAYTHRDDPPPPRAPAPVTCRKANGEKTTACGVKEGARPPTTLCGHKKGEIVVCAATGRSPDRIPLPNERGPAHHPGEFARPDAGSGPIPVRPGITVATFGMSRAVKMRNATLKMIYAQEKAKAAADQAAAEKARLSETSPPE</sequence>
<comment type="caution">
    <text evidence="3">The sequence shown here is derived from an EMBL/GenBank/DDBJ whole genome shotgun (WGS) entry which is preliminary data.</text>
</comment>
<evidence type="ECO:0000313" key="3">
    <source>
        <dbReference type="EMBL" id="MDO6413888.1"/>
    </source>
</evidence>
<organism evidence="3 4">
    <name type="scientific">Sphingomonas natans</name>
    <dbReference type="NCBI Taxonomy" id="3063330"/>
    <lineage>
        <taxon>Bacteria</taxon>
        <taxon>Pseudomonadati</taxon>
        <taxon>Pseudomonadota</taxon>
        <taxon>Alphaproteobacteria</taxon>
        <taxon>Sphingomonadales</taxon>
        <taxon>Sphingomonadaceae</taxon>
        <taxon>Sphingomonas</taxon>
    </lineage>
</organism>
<keyword evidence="4" id="KW-1185">Reference proteome</keyword>
<proteinExistence type="predicted"/>
<accession>A0ABT8Y6E4</accession>
<feature type="region of interest" description="Disordered" evidence="1">
    <location>
        <begin position="166"/>
        <end position="187"/>
    </location>
</feature>
<protein>
    <submittedName>
        <fullName evidence="3">Uncharacterized protein</fullName>
    </submittedName>
</protein>